<organism evidence="5">
    <name type="scientific">Caulobacter sp. 73W</name>
    <dbReference type="NCBI Taxonomy" id="3161137"/>
    <lineage>
        <taxon>Bacteria</taxon>
        <taxon>Pseudomonadati</taxon>
        <taxon>Pseudomonadota</taxon>
        <taxon>Alphaproteobacteria</taxon>
        <taxon>Caulobacterales</taxon>
        <taxon>Caulobacteraceae</taxon>
        <taxon>Caulobacter</taxon>
    </lineage>
</organism>
<keyword evidence="3" id="KW-0732">Signal</keyword>
<dbReference type="Pfam" id="PF13462">
    <property type="entry name" value="Thioredoxin_4"/>
    <property type="match status" value="1"/>
</dbReference>
<dbReference type="PANTHER" id="PTHR13887">
    <property type="entry name" value="GLUTATHIONE S-TRANSFERASE KAPPA"/>
    <property type="match status" value="1"/>
</dbReference>
<evidence type="ECO:0000313" key="5">
    <source>
        <dbReference type="EMBL" id="XDO97850.1"/>
    </source>
</evidence>
<feature type="chain" id="PRO_5044226264" evidence="3">
    <location>
        <begin position="33"/>
        <end position="209"/>
    </location>
</feature>
<gene>
    <name evidence="5" type="ORF">ABOZ73_05380</name>
</gene>
<evidence type="ECO:0000259" key="4">
    <source>
        <dbReference type="PROSITE" id="PS51352"/>
    </source>
</evidence>
<dbReference type="PROSITE" id="PS51318">
    <property type="entry name" value="TAT"/>
    <property type="match status" value="1"/>
</dbReference>
<sequence>MTLSRQSLRTDRRSLLLAGTAFALAGLSPAAAAPVVRADDMVLGNPKAKVTVVEYASASCPHCAHFANEDFPQFKKAYIDTGKVRFVLRELLTPPQNFAALGFLTARCAGRDKYFDVLAAVFRDQAEIYRTSDLRGGLLKIAKGAGLTEEKLNACINQDALTAMQTRINADAEADGVDQSPTFFVNGVKLGGNVDFAALKAAVDKALKG</sequence>
<name>A0AB39KVR4_9CAUL</name>
<dbReference type="PROSITE" id="PS51352">
    <property type="entry name" value="THIOREDOXIN_2"/>
    <property type="match status" value="1"/>
</dbReference>
<proteinExistence type="inferred from homology"/>
<feature type="signal peptide" evidence="3">
    <location>
        <begin position="1"/>
        <end position="32"/>
    </location>
</feature>
<dbReference type="InterPro" id="IPR036249">
    <property type="entry name" value="Thioredoxin-like_sf"/>
</dbReference>
<dbReference type="Gene3D" id="3.40.30.10">
    <property type="entry name" value="Glutaredoxin"/>
    <property type="match status" value="1"/>
</dbReference>
<dbReference type="InterPro" id="IPR006311">
    <property type="entry name" value="TAT_signal"/>
</dbReference>
<dbReference type="InterPro" id="IPR012336">
    <property type="entry name" value="Thioredoxin-like_fold"/>
</dbReference>
<dbReference type="EMBL" id="CP158375">
    <property type="protein sequence ID" value="XDO97850.1"/>
    <property type="molecule type" value="Genomic_DNA"/>
</dbReference>
<evidence type="ECO:0000256" key="2">
    <source>
        <dbReference type="ARBA" id="ARBA00005791"/>
    </source>
</evidence>
<evidence type="ECO:0000256" key="3">
    <source>
        <dbReference type="SAM" id="SignalP"/>
    </source>
</evidence>
<comment type="similarity">
    <text evidence="2">Belongs to the thioredoxin family. DsbA subfamily.</text>
</comment>
<dbReference type="PANTHER" id="PTHR13887:SF56">
    <property type="entry name" value="THIOREDOXIN-LIKE REDUCTASE RV2466C"/>
    <property type="match status" value="1"/>
</dbReference>
<accession>A0AB39KVR4</accession>
<dbReference type="SUPFAM" id="SSF52833">
    <property type="entry name" value="Thioredoxin-like"/>
    <property type="match status" value="1"/>
</dbReference>
<dbReference type="RefSeq" id="WP_369061338.1">
    <property type="nucleotide sequence ID" value="NZ_CP158375.1"/>
</dbReference>
<comment type="function">
    <text evidence="1">May be required for disulfide bond formation in some proteins.</text>
</comment>
<protein>
    <submittedName>
        <fullName evidence="5">DsbA family protein</fullName>
    </submittedName>
</protein>
<dbReference type="AlphaFoldDB" id="A0AB39KVR4"/>
<dbReference type="InterPro" id="IPR013766">
    <property type="entry name" value="Thioredoxin_domain"/>
</dbReference>
<feature type="domain" description="Thioredoxin" evidence="4">
    <location>
        <begin position="27"/>
        <end position="208"/>
    </location>
</feature>
<evidence type="ECO:0000256" key="1">
    <source>
        <dbReference type="ARBA" id="ARBA00003565"/>
    </source>
</evidence>
<reference evidence="5" key="1">
    <citation type="submission" date="2024-06" db="EMBL/GenBank/DDBJ databases">
        <title>Caulobacter inopinatus, sp. nov.</title>
        <authorList>
            <person name="Donachie S.P."/>
        </authorList>
    </citation>
    <scope>NUCLEOTIDE SEQUENCE</scope>
    <source>
        <strain evidence="5">73W</strain>
    </source>
</reference>